<dbReference type="Proteomes" id="UP001228049">
    <property type="component" value="Unassembled WGS sequence"/>
</dbReference>
<reference evidence="1" key="1">
    <citation type="submission" date="2023-04" db="EMBL/GenBank/DDBJ databases">
        <title>Chromosome-level genome of Chaenocephalus aceratus.</title>
        <authorList>
            <person name="Park H."/>
        </authorList>
    </citation>
    <scope>NUCLEOTIDE SEQUENCE</scope>
    <source>
        <strain evidence="1">DE</strain>
        <tissue evidence="1">Muscle</tissue>
    </source>
</reference>
<accession>A0AAD9FNC4</accession>
<organism evidence="1 2">
    <name type="scientific">Dissostichus eleginoides</name>
    <name type="common">Patagonian toothfish</name>
    <name type="synonym">Dissostichus amissus</name>
    <dbReference type="NCBI Taxonomy" id="100907"/>
    <lineage>
        <taxon>Eukaryota</taxon>
        <taxon>Metazoa</taxon>
        <taxon>Chordata</taxon>
        <taxon>Craniata</taxon>
        <taxon>Vertebrata</taxon>
        <taxon>Euteleostomi</taxon>
        <taxon>Actinopterygii</taxon>
        <taxon>Neopterygii</taxon>
        <taxon>Teleostei</taxon>
        <taxon>Neoteleostei</taxon>
        <taxon>Acanthomorphata</taxon>
        <taxon>Eupercaria</taxon>
        <taxon>Perciformes</taxon>
        <taxon>Notothenioidei</taxon>
        <taxon>Nototheniidae</taxon>
        <taxon>Dissostichus</taxon>
    </lineage>
</organism>
<proteinExistence type="predicted"/>
<evidence type="ECO:0000313" key="1">
    <source>
        <dbReference type="EMBL" id="KAK1905300.1"/>
    </source>
</evidence>
<keyword evidence="1" id="KW-0436">Ligase</keyword>
<dbReference type="EMBL" id="JASDAP010000003">
    <property type="protein sequence ID" value="KAK1905300.1"/>
    <property type="molecule type" value="Genomic_DNA"/>
</dbReference>
<feature type="non-terminal residue" evidence="1">
    <location>
        <position position="1"/>
    </location>
</feature>
<name>A0AAD9FNC4_DISEL</name>
<dbReference type="GO" id="GO:0016874">
    <property type="term" value="F:ligase activity"/>
    <property type="evidence" value="ECO:0007669"/>
    <property type="project" value="UniProtKB-KW"/>
</dbReference>
<evidence type="ECO:0000313" key="2">
    <source>
        <dbReference type="Proteomes" id="UP001228049"/>
    </source>
</evidence>
<gene>
    <name evidence="1" type="ORF">KUDE01_012482</name>
</gene>
<sequence>TDQHRPPDPQQVDTDSLFKSVHLTQMTPEKENPKEQKPWEHLQISPEETLRAFSGFFFVSDGVMKLTQQTTGSTFSS</sequence>
<keyword evidence="2" id="KW-1185">Reference proteome</keyword>
<protein>
    <submittedName>
        <fullName evidence="1">Tubulin--tyrosine ligase-like protein 12</fullName>
    </submittedName>
</protein>
<dbReference type="AlphaFoldDB" id="A0AAD9FNC4"/>
<comment type="caution">
    <text evidence="1">The sequence shown here is derived from an EMBL/GenBank/DDBJ whole genome shotgun (WGS) entry which is preliminary data.</text>
</comment>
<feature type="non-terminal residue" evidence="1">
    <location>
        <position position="77"/>
    </location>
</feature>